<feature type="domain" description="F-box" evidence="1">
    <location>
        <begin position="663"/>
        <end position="703"/>
    </location>
</feature>
<organism evidence="2 3">
    <name type="scientific">Capsicum baccatum</name>
    <name type="common">Peruvian pepper</name>
    <dbReference type="NCBI Taxonomy" id="33114"/>
    <lineage>
        <taxon>Eukaryota</taxon>
        <taxon>Viridiplantae</taxon>
        <taxon>Streptophyta</taxon>
        <taxon>Embryophyta</taxon>
        <taxon>Tracheophyta</taxon>
        <taxon>Spermatophyta</taxon>
        <taxon>Magnoliopsida</taxon>
        <taxon>eudicotyledons</taxon>
        <taxon>Gunneridae</taxon>
        <taxon>Pentapetalae</taxon>
        <taxon>asterids</taxon>
        <taxon>lamiids</taxon>
        <taxon>Solanales</taxon>
        <taxon>Solanaceae</taxon>
        <taxon>Solanoideae</taxon>
        <taxon>Capsiceae</taxon>
        <taxon>Capsicum</taxon>
    </lineage>
</organism>
<dbReference type="OrthoDB" id="1325587at2759"/>
<evidence type="ECO:0000259" key="1">
    <source>
        <dbReference type="SMART" id="SM00256"/>
    </source>
</evidence>
<dbReference type="InterPro" id="IPR001810">
    <property type="entry name" value="F-box_dom"/>
</dbReference>
<feature type="domain" description="F-box" evidence="1">
    <location>
        <begin position="410"/>
        <end position="450"/>
    </location>
</feature>
<dbReference type="Proteomes" id="UP000224567">
    <property type="component" value="Unassembled WGS sequence"/>
</dbReference>
<gene>
    <name evidence="2" type="ORF">CQW23_13103</name>
</gene>
<comment type="caution">
    <text evidence="2">The sequence shown here is derived from an EMBL/GenBank/DDBJ whole genome shotgun (WGS) entry which is preliminary data.</text>
</comment>
<dbReference type="EMBL" id="MLFT02000005">
    <property type="protein sequence ID" value="PHT48895.1"/>
    <property type="molecule type" value="Genomic_DNA"/>
</dbReference>
<dbReference type="InterPro" id="IPR017451">
    <property type="entry name" value="F-box-assoc_interact_dom"/>
</dbReference>
<name>A0A2G2WUI4_CAPBA</name>
<dbReference type="SUPFAM" id="SSF81383">
    <property type="entry name" value="F-box domain"/>
    <property type="match status" value="2"/>
</dbReference>
<accession>A0A2G2WUI4</accession>
<keyword evidence="3" id="KW-1185">Reference proteome</keyword>
<dbReference type="CDD" id="cd22157">
    <property type="entry name" value="F-box_AtFBW1-like"/>
    <property type="match status" value="1"/>
</dbReference>
<evidence type="ECO:0000313" key="2">
    <source>
        <dbReference type="EMBL" id="PHT48895.1"/>
    </source>
</evidence>
<dbReference type="PANTHER" id="PTHR31672">
    <property type="entry name" value="BNACNNG10540D PROTEIN"/>
    <property type="match status" value="1"/>
</dbReference>
<reference evidence="3" key="2">
    <citation type="journal article" date="2017" name="J. Anim. Genet.">
        <title>Multiple reference genome sequences of hot pepper reveal the massive evolution of plant disease resistance genes by retroduplication.</title>
        <authorList>
            <person name="Kim S."/>
            <person name="Park J."/>
            <person name="Yeom S.-I."/>
            <person name="Kim Y.-M."/>
            <person name="Seo E."/>
            <person name="Kim K.-T."/>
            <person name="Kim M.-S."/>
            <person name="Lee J.M."/>
            <person name="Cheong K."/>
            <person name="Shin H.-S."/>
            <person name="Kim S.-B."/>
            <person name="Han K."/>
            <person name="Lee J."/>
            <person name="Park M."/>
            <person name="Lee H.-A."/>
            <person name="Lee H.-Y."/>
            <person name="Lee Y."/>
            <person name="Oh S."/>
            <person name="Lee J.H."/>
            <person name="Choi E."/>
            <person name="Choi E."/>
            <person name="Lee S.E."/>
            <person name="Jeon J."/>
            <person name="Kim H."/>
            <person name="Choi G."/>
            <person name="Song H."/>
            <person name="Lee J."/>
            <person name="Lee S.-C."/>
            <person name="Kwon J.-K."/>
            <person name="Lee H.-Y."/>
            <person name="Koo N."/>
            <person name="Hong Y."/>
            <person name="Kim R.W."/>
            <person name="Kang W.-H."/>
            <person name="Huh J.H."/>
            <person name="Kang B.-C."/>
            <person name="Yang T.-J."/>
            <person name="Lee Y.-H."/>
            <person name="Bennetzen J.L."/>
            <person name="Choi D."/>
        </authorList>
    </citation>
    <scope>NUCLEOTIDE SEQUENCE [LARGE SCALE GENOMIC DNA]</scope>
    <source>
        <strain evidence="3">cv. PBC81</strain>
    </source>
</reference>
<protein>
    <recommendedName>
        <fullName evidence="1">F-box domain-containing protein</fullName>
    </recommendedName>
</protein>
<dbReference type="InterPro" id="IPR036047">
    <property type="entry name" value="F-box-like_dom_sf"/>
</dbReference>
<dbReference type="Pfam" id="PF07734">
    <property type="entry name" value="FBA_1"/>
    <property type="match status" value="2"/>
</dbReference>
<dbReference type="AlphaFoldDB" id="A0A2G2WUI4"/>
<evidence type="ECO:0000313" key="3">
    <source>
        <dbReference type="Proteomes" id="UP000224567"/>
    </source>
</evidence>
<dbReference type="InterPro" id="IPR006527">
    <property type="entry name" value="F-box-assoc_dom_typ1"/>
</dbReference>
<reference evidence="2 3" key="1">
    <citation type="journal article" date="2017" name="Genome Biol.">
        <title>New reference genome sequences of hot pepper reveal the massive evolution of plant disease-resistance genes by retroduplication.</title>
        <authorList>
            <person name="Kim S."/>
            <person name="Park J."/>
            <person name="Yeom S.I."/>
            <person name="Kim Y.M."/>
            <person name="Seo E."/>
            <person name="Kim K.T."/>
            <person name="Kim M.S."/>
            <person name="Lee J.M."/>
            <person name="Cheong K."/>
            <person name="Shin H.S."/>
            <person name="Kim S.B."/>
            <person name="Han K."/>
            <person name="Lee J."/>
            <person name="Park M."/>
            <person name="Lee H.A."/>
            <person name="Lee H.Y."/>
            <person name="Lee Y."/>
            <person name="Oh S."/>
            <person name="Lee J.H."/>
            <person name="Choi E."/>
            <person name="Choi E."/>
            <person name="Lee S.E."/>
            <person name="Jeon J."/>
            <person name="Kim H."/>
            <person name="Choi G."/>
            <person name="Song H."/>
            <person name="Lee J."/>
            <person name="Lee S.C."/>
            <person name="Kwon J.K."/>
            <person name="Lee H.Y."/>
            <person name="Koo N."/>
            <person name="Hong Y."/>
            <person name="Kim R.W."/>
            <person name="Kang W.H."/>
            <person name="Huh J.H."/>
            <person name="Kang B.C."/>
            <person name="Yang T.J."/>
            <person name="Lee Y.H."/>
            <person name="Bennetzen J.L."/>
            <person name="Choi D."/>
        </authorList>
    </citation>
    <scope>NUCLEOTIDE SEQUENCE [LARGE SCALE GENOMIC DNA]</scope>
    <source>
        <strain evidence="3">cv. PBC81</strain>
    </source>
</reference>
<proteinExistence type="predicted"/>
<dbReference type="NCBIfam" id="TIGR01640">
    <property type="entry name" value="F_box_assoc_1"/>
    <property type="match status" value="3"/>
</dbReference>
<dbReference type="Pfam" id="PF00646">
    <property type="entry name" value="F-box"/>
    <property type="match status" value="2"/>
</dbReference>
<dbReference type="SMART" id="SM00256">
    <property type="entry name" value="FBOX"/>
    <property type="match status" value="2"/>
</dbReference>
<dbReference type="InterPro" id="IPR050796">
    <property type="entry name" value="SCF_F-box_component"/>
</dbReference>
<sequence>MILKIGYLSCSEILALKSGSGRIIGKPTGIYGSWLFDMDSLTFIHGAFHWLGFSRDEFVTSYDISNEVFKEETISKWKVCGSGHELRQTWPFEYRFSDGEVLLRCKHFDRCGYIFKTTKESSGFWPQSRSEWNRVVKCSKKMDVDGTKEVHLQEEIIMDILSRLPYAQAILLLWNPFTRESTVLPGTKFSLTKDYSFGLGYESTSDDYKILKIDDAARCEILALKSGSWRKIDKLLAGVFPVLSDTEDSLAFVHGAFHWLDSSLEKTLISFSISNEVYGEILLPEGMSLVFNMNCINGVSELEGMLCVYSIHIRRGMHTFKLWKLKDYDFKESWNRLFTIQGTDLYSIPKYKFLDGEVLLSCRDLESGSVFKASKESSRLWPQHVSEPIQDGFVYKERKRVMKHSEINKMDVDGTMEILSRLPVESLLRFKCVSKFWMALISEPYFTLKHLNRAKNDKNSQRFLVSQWSSLYCSSLRIEEIDLKSRSEILTLKSGSWRLTNKYPTDILPALFCTDSLVFVHGAFHWIDDITIFTVTALSISSEVYTEIPLPEQMLSIYNQTWGVSDLTEKLCAYAHYTSQTFRFWVMEDYGVKESWTELFTIQVTGFLLVIPKYRFSDGELLLCCRDLAFRPVFRTSKGPLGLCLQSNSSQKVKRVMKHSVPLQEEIIMEILSRLPVRSLLRFKCVSKCRKTLISEPYFSLKHRNRAKNDQNSQKILVSRKDLLEDVFSLYCSSLSSVQSIEEVQKLDCPSNGKPWRLCKLSCCYDSLVLIGVFNYRDKTNRLLLWNPSTRESIVLPDQKFSLERRWCTWGLGYDSVSDDYKILKIDLESCSEILALKSGSWRLTNNYPTGNRPDLLCTESLVFVHGAFHWIDNITRSTVTALSISSPGFLSVIPKYRFSDGVVLLCYRNRGLRTVLRTSKAPLELRPQSDFSQTAFKSFIVFGRKIATMTVSRMKIKLKRSHARSGVPAI</sequence>
<dbReference type="PANTHER" id="PTHR31672:SF13">
    <property type="entry name" value="F-BOX PROTEIN CPR30-LIKE"/>
    <property type="match status" value="1"/>
</dbReference>